<evidence type="ECO:0000259" key="2">
    <source>
        <dbReference type="Pfam" id="PF02894"/>
    </source>
</evidence>
<dbReference type="Proteomes" id="UP001204798">
    <property type="component" value="Unassembled WGS sequence"/>
</dbReference>
<dbReference type="InterPro" id="IPR036291">
    <property type="entry name" value="NAD(P)-bd_dom_sf"/>
</dbReference>
<organism evidence="3 4">
    <name type="scientific">Candidatus Fervidibacter sacchari</name>
    <dbReference type="NCBI Taxonomy" id="1448929"/>
    <lineage>
        <taxon>Bacteria</taxon>
        <taxon>Candidatus Fervidibacterota</taxon>
        <taxon>Candidatus Fervidibacter</taxon>
    </lineage>
</organism>
<dbReference type="EMBL" id="JANUCP010000001">
    <property type="protein sequence ID" value="MCS3918162.1"/>
    <property type="molecule type" value="Genomic_DNA"/>
</dbReference>
<name>A0ABT2EJQ3_9BACT</name>
<dbReference type="InterPro" id="IPR004104">
    <property type="entry name" value="Gfo/Idh/MocA-like_OxRdtase_C"/>
</dbReference>
<evidence type="ECO:0000313" key="3">
    <source>
        <dbReference type="EMBL" id="MCS3918162.1"/>
    </source>
</evidence>
<evidence type="ECO:0000259" key="1">
    <source>
        <dbReference type="Pfam" id="PF01408"/>
    </source>
</evidence>
<proteinExistence type="predicted"/>
<reference evidence="3 4" key="1">
    <citation type="submission" date="2022-08" db="EMBL/GenBank/DDBJ databases">
        <title>Bacterial and archaeal communities from various locations to study Microbial Dark Matter (Phase II).</title>
        <authorList>
            <person name="Stepanauskas R."/>
        </authorList>
    </citation>
    <scope>NUCLEOTIDE SEQUENCE [LARGE SCALE GENOMIC DNA]</scope>
    <source>
        <strain evidence="3 4">PD1</strain>
    </source>
</reference>
<accession>A0ABT2EJQ3</accession>
<dbReference type="Gene3D" id="3.30.360.10">
    <property type="entry name" value="Dihydrodipicolinate Reductase, domain 2"/>
    <property type="match status" value="1"/>
</dbReference>
<feature type="domain" description="Gfo/Idh/MocA-like oxidoreductase C-terminal" evidence="2">
    <location>
        <begin position="159"/>
        <end position="383"/>
    </location>
</feature>
<keyword evidence="4" id="KW-1185">Reference proteome</keyword>
<dbReference type="SUPFAM" id="SSF55347">
    <property type="entry name" value="Glyceraldehyde-3-phosphate dehydrogenase-like, C-terminal domain"/>
    <property type="match status" value="1"/>
</dbReference>
<dbReference type="Gene3D" id="3.40.50.720">
    <property type="entry name" value="NAD(P)-binding Rossmann-like Domain"/>
    <property type="match status" value="1"/>
</dbReference>
<dbReference type="InterPro" id="IPR052515">
    <property type="entry name" value="Gfo/Idh/MocA_Oxidoreductase"/>
</dbReference>
<dbReference type="InterPro" id="IPR000683">
    <property type="entry name" value="Gfo/Idh/MocA-like_OxRdtase_N"/>
</dbReference>
<feature type="domain" description="Gfo/Idh/MocA-like oxidoreductase N-terminal" evidence="1">
    <location>
        <begin position="8"/>
        <end position="133"/>
    </location>
</feature>
<dbReference type="PANTHER" id="PTHR43249:SF1">
    <property type="entry name" value="D-GLUCOSIDE 3-DEHYDROGENASE"/>
    <property type="match status" value="1"/>
</dbReference>
<evidence type="ECO:0000313" key="4">
    <source>
        <dbReference type="Proteomes" id="UP001204798"/>
    </source>
</evidence>
<comment type="caution">
    <text evidence="3">The sequence shown here is derived from an EMBL/GenBank/DDBJ whole genome shotgun (WGS) entry which is preliminary data.</text>
</comment>
<protein>
    <submittedName>
        <fullName evidence="3">Dehydrogenase</fullName>
    </submittedName>
</protein>
<sequence>MDGGRTVRLAIIGCGGIARAHMRGYEQIKQAEPDKLEIVAVCDAVRERAQEFADWAERFQGKRPRVYTDHEVLLKEEAGNLDAADIITPHHLHHVIGVACLEAGLHVMIEKPVGVTVKATKAVVEAAKRTGKFAATAENIRRGVPQRTAWWLFNESKLIGEPTLFYAIQVGYMPPPQPGREPAWHWRVDKFLSGGGLVLDSGAHFCDTIRYLFGEVKQVHAVVKQLIPRPFRKDGELVLDDREDTWMAILEFERGLTGFWSYTNAAPAHRFTHVVYYATEGALVDTGDAFHGPWGNALVQHANGRVRRLNDLAQDFRSAIGEEAWQKLFPHGFTDGFVLECYDFVDAVQNNRPPEVTVEDGLRAKAISIAIYEAATTGQTVKVQDVIDGEVEVYQRPINERWNL</sequence>
<gene>
    <name evidence="3" type="ORF">M2350_000559</name>
</gene>
<dbReference type="Pfam" id="PF02894">
    <property type="entry name" value="GFO_IDH_MocA_C"/>
    <property type="match status" value="1"/>
</dbReference>
<dbReference type="RefSeq" id="WP_259093662.1">
    <property type="nucleotide sequence ID" value="NZ_CP130454.1"/>
</dbReference>
<dbReference type="Pfam" id="PF01408">
    <property type="entry name" value="GFO_IDH_MocA"/>
    <property type="match status" value="1"/>
</dbReference>
<dbReference type="PANTHER" id="PTHR43249">
    <property type="entry name" value="UDP-N-ACETYL-2-AMINO-2-DEOXY-D-GLUCURONATE OXIDASE"/>
    <property type="match status" value="1"/>
</dbReference>
<dbReference type="SUPFAM" id="SSF51735">
    <property type="entry name" value="NAD(P)-binding Rossmann-fold domains"/>
    <property type="match status" value="1"/>
</dbReference>